<dbReference type="Proteomes" id="UP000241208">
    <property type="component" value="Unassembled WGS sequence"/>
</dbReference>
<comment type="caution">
    <text evidence="1">The sequence shown here is derived from an EMBL/GenBank/DDBJ whole genome shotgun (WGS) entry which is preliminary data.</text>
</comment>
<evidence type="ECO:0000313" key="2">
    <source>
        <dbReference type="Proteomes" id="UP000241208"/>
    </source>
</evidence>
<sequence length="59" mass="6937">MDYKKEINKIGWNSKEVENRNESLIDDGFISSKENDNENIENLIEKESDNSTLNEFLNK</sequence>
<dbReference type="RefSeq" id="WP_107523575.1">
    <property type="nucleotide sequence ID" value="NZ_JBOBDT010000003.1"/>
</dbReference>
<accession>A0A2T4LR87</accession>
<gene>
    <name evidence="1" type="ORF">BUY34_09040</name>
</gene>
<proteinExistence type="predicted"/>
<organism evidence="1 2">
    <name type="scientific">Staphylococcus cohnii</name>
    <dbReference type="NCBI Taxonomy" id="29382"/>
    <lineage>
        <taxon>Bacteria</taxon>
        <taxon>Bacillati</taxon>
        <taxon>Bacillota</taxon>
        <taxon>Bacilli</taxon>
        <taxon>Bacillales</taxon>
        <taxon>Staphylococcaceae</taxon>
        <taxon>Staphylococcus</taxon>
        <taxon>Staphylococcus cohnii species complex</taxon>
    </lineage>
</organism>
<protein>
    <submittedName>
        <fullName evidence="1">Uncharacterized protein</fullName>
    </submittedName>
</protein>
<evidence type="ECO:0000313" key="1">
    <source>
        <dbReference type="EMBL" id="PTF65864.1"/>
    </source>
</evidence>
<dbReference type="AlphaFoldDB" id="A0A2T4LR87"/>
<reference evidence="1 2" key="1">
    <citation type="journal article" date="2016" name="Front. Microbiol.">
        <title>Comprehensive Phylogenetic Analysis of Bovine Non-aureus Staphylococci Species Based on Whole-Genome Sequencing.</title>
        <authorList>
            <person name="Naushad S."/>
            <person name="Barkema H.W."/>
            <person name="Luby C."/>
            <person name="Condas L.A."/>
            <person name="Nobrega D.B."/>
            <person name="Carson D.A."/>
            <person name="De Buck J."/>
        </authorList>
    </citation>
    <scope>NUCLEOTIDE SEQUENCE [LARGE SCALE GENOMIC DNA]</scope>
    <source>
        <strain evidence="1 2">SNUC 3829</strain>
    </source>
</reference>
<name>A0A2T4LR87_9STAP</name>
<dbReference type="EMBL" id="PYZR01000105">
    <property type="protein sequence ID" value="PTF65864.1"/>
    <property type="molecule type" value="Genomic_DNA"/>
</dbReference>